<dbReference type="InterPro" id="IPR035965">
    <property type="entry name" value="PAS-like_dom_sf"/>
</dbReference>
<dbReference type="Gene3D" id="3.30.450.20">
    <property type="entry name" value="PAS domain"/>
    <property type="match status" value="2"/>
</dbReference>
<feature type="domain" description="EAL" evidence="4">
    <location>
        <begin position="534"/>
        <end position="783"/>
    </location>
</feature>
<keyword evidence="1" id="KW-0472">Membrane</keyword>
<dbReference type="InterPro" id="IPR000160">
    <property type="entry name" value="GGDEF_dom"/>
</dbReference>
<reference evidence="6" key="1">
    <citation type="submission" date="2018-06" db="EMBL/GenBank/DDBJ databases">
        <authorList>
            <person name="Zhirakovskaya E."/>
        </authorList>
    </citation>
    <scope>NUCLEOTIDE SEQUENCE</scope>
</reference>
<feature type="domain" description="PAS" evidence="2">
    <location>
        <begin position="224"/>
        <end position="260"/>
    </location>
</feature>
<keyword evidence="1" id="KW-1133">Transmembrane helix</keyword>
<dbReference type="SUPFAM" id="SSF141868">
    <property type="entry name" value="EAL domain-like"/>
    <property type="match status" value="1"/>
</dbReference>
<dbReference type="SMART" id="SM00267">
    <property type="entry name" value="GGDEF"/>
    <property type="match status" value="1"/>
</dbReference>
<dbReference type="Pfam" id="PF00990">
    <property type="entry name" value="GGDEF"/>
    <property type="match status" value="1"/>
</dbReference>
<dbReference type="SUPFAM" id="SSF55073">
    <property type="entry name" value="Nucleotide cyclase"/>
    <property type="match status" value="1"/>
</dbReference>
<evidence type="ECO:0000313" key="6">
    <source>
        <dbReference type="EMBL" id="VAW93746.1"/>
    </source>
</evidence>
<dbReference type="CDD" id="cd01949">
    <property type="entry name" value="GGDEF"/>
    <property type="match status" value="1"/>
</dbReference>
<name>A0A3B1AM71_9ZZZZ</name>
<dbReference type="EMBL" id="UOFT01000034">
    <property type="protein sequence ID" value="VAW93746.1"/>
    <property type="molecule type" value="Genomic_DNA"/>
</dbReference>
<dbReference type="SUPFAM" id="SSF55785">
    <property type="entry name" value="PYP-like sensor domain (PAS domain)"/>
    <property type="match status" value="2"/>
</dbReference>
<dbReference type="CDD" id="cd01948">
    <property type="entry name" value="EAL"/>
    <property type="match status" value="1"/>
</dbReference>
<feature type="domain" description="PAC" evidence="3">
    <location>
        <begin position="303"/>
        <end position="356"/>
    </location>
</feature>
<evidence type="ECO:0000259" key="3">
    <source>
        <dbReference type="PROSITE" id="PS50113"/>
    </source>
</evidence>
<protein>
    <submittedName>
        <fullName evidence="6">Diguanylate cyclase/phosphodiesterase (GGDEF &amp; EAL domains) with PAS/PAC sensor(S)</fullName>
    </submittedName>
</protein>
<dbReference type="InterPro" id="IPR013656">
    <property type="entry name" value="PAS_4"/>
</dbReference>
<dbReference type="PANTHER" id="PTHR44757">
    <property type="entry name" value="DIGUANYLATE CYCLASE DGCP"/>
    <property type="match status" value="1"/>
</dbReference>
<organism evidence="6">
    <name type="scientific">hydrothermal vent metagenome</name>
    <dbReference type="NCBI Taxonomy" id="652676"/>
    <lineage>
        <taxon>unclassified sequences</taxon>
        <taxon>metagenomes</taxon>
        <taxon>ecological metagenomes</taxon>
    </lineage>
</organism>
<keyword evidence="1" id="KW-0812">Transmembrane</keyword>
<dbReference type="PROSITE" id="PS50112">
    <property type="entry name" value="PAS"/>
    <property type="match status" value="1"/>
</dbReference>
<feature type="transmembrane region" description="Helical" evidence="1">
    <location>
        <begin position="6"/>
        <end position="22"/>
    </location>
</feature>
<dbReference type="SMART" id="SM00052">
    <property type="entry name" value="EAL"/>
    <property type="match status" value="1"/>
</dbReference>
<dbReference type="InterPro" id="IPR035919">
    <property type="entry name" value="EAL_sf"/>
</dbReference>
<dbReference type="PROSITE" id="PS50883">
    <property type="entry name" value="EAL"/>
    <property type="match status" value="1"/>
</dbReference>
<dbReference type="InterPro" id="IPR052155">
    <property type="entry name" value="Biofilm_reg_signaling"/>
</dbReference>
<evidence type="ECO:0000259" key="5">
    <source>
        <dbReference type="PROSITE" id="PS50887"/>
    </source>
</evidence>
<gene>
    <name evidence="6" type="ORF">MNBD_GAMMA23-708</name>
</gene>
<dbReference type="InterPro" id="IPR043128">
    <property type="entry name" value="Rev_trsase/Diguanyl_cyclase"/>
</dbReference>
<dbReference type="PROSITE" id="PS50887">
    <property type="entry name" value="GGDEF"/>
    <property type="match status" value="1"/>
</dbReference>
<dbReference type="NCBIfam" id="TIGR00229">
    <property type="entry name" value="sensory_box"/>
    <property type="match status" value="2"/>
</dbReference>
<evidence type="ECO:0000259" key="4">
    <source>
        <dbReference type="PROSITE" id="PS50883"/>
    </source>
</evidence>
<feature type="domain" description="GGDEF" evidence="5">
    <location>
        <begin position="390"/>
        <end position="523"/>
    </location>
</feature>
<dbReference type="NCBIfam" id="TIGR00254">
    <property type="entry name" value="GGDEF"/>
    <property type="match status" value="1"/>
</dbReference>
<dbReference type="InterPro" id="IPR000014">
    <property type="entry name" value="PAS"/>
</dbReference>
<dbReference type="InterPro" id="IPR029787">
    <property type="entry name" value="Nucleotide_cyclase"/>
</dbReference>
<dbReference type="InterPro" id="IPR000700">
    <property type="entry name" value="PAS-assoc_C"/>
</dbReference>
<accession>A0A3B1AM71</accession>
<dbReference type="Gene3D" id="3.20.20.450">
    <property type="entry name" value="EAL domain"/>
    <property type="match status" value="1"/>
</dbReference>
<dbReference type="AlphaFoldDB" id="A0A3B1AM71"/>
<dbReference type="Gene3D" id="3.30.70.270">
    <property type="match status" value="1"/>
</dbReference>
<dbReference type="CDD" id="cd00130">
    <property type="entry name" value="PAS"/>
    <property type="match status" value="2"/>
</dbReference>
<evidence type="ECO:0000259" key="2">
    <source>
        <dbReference type="PROSITE" id="PS50112"/>
    </source>
</evidence>
<dbReference type="Pfam" id="PF00563">
    <property type="entry name" value="EAL"/>
    <property type="match status" value="1"/>
</dbReference>
<dbReference type="PANTHER" id="PTHR44757:SF4">
    <property type="entry name" value="DIGUANYLATE CYCLASE DGCE-RELATED"/>
    <property type="match status" value="1"/>
</dbReference>
<feature type="transmembrane region" description="Helical" evidence="1">
    <location>
        <begin position="68"/>
        <end position="90"/>
    </location>
</feature>
<sequence length="783" mass="89077">MLVIAVLLVSVCIQFVSVYFALRLIKKIGGKRVWVALASAIFLMAIRRSISLYYAIQAYPLVTQKLQAEIVALIISAFILTAVISIGPLFKRLLGSERKLTEQMQRNQIFLNTTHDAFMSADINGQLREVNSAFRQIFNYLPESKVRAFSEFLSPSKHKEFSVAWTALLKNKQNYYVFSYTSNNKELMLEMNAKLIESDGEQFVYAFIQDVTERERMEARLFKQKERAQVTLESIADGVITTDKSGHIQFVNVAAEKLIGQPHVRLKHKKLKSVFCIDCGLRDNYSPPLHALVKESIKQQQTLTFSEQYIKNANGDIHCFDVTVSPLKSRDKVTTGVVLVLRDVTEIRQMEEELSYQATHDPLTSLINRYGFELRIARLFESARNSTDEHAVLNISLDLDQLQLLTDSGGLDAKDEVLIQVSHILESIVAKKDCVSRVDHSDFRVLFENVSVKKVEQAAKEIIKKFIERRFEWDSNPYELNVCVGIAMLTRKTPDIASVLSAAESACYVAKNNGRNHFYIYSDKDTLSVERHGHITRLQQLQSAIEEERFKLFKQPIINIDGKDKHNHCEVLIRMVSETGEIISPVNFLPVAEQYHLMPVIDRWVVKKTFFLIKNSNLSEESHCSINLSGQTLGDKTFLDEVLVLFKETKIAYSKICFEITETALISNFKVAQTFISTLRARGCKFSLDDFGSGLSSFTYLKNLPVDYLKIDGSFVMSVLKDEKDFNLVKSIHQIGQFMGMKTVAEFIESEELLECIRKMGINYAQGYALGKPEEILDVVNVA</sequence>
<evidence type="ECO:0000256" key="1">
    <source>
        <dbReference type="SAM" id="Phobius"/>
    </source>
</evidence>
<dbReference type="PROSITE" id="PS50113">
    <property type="entry name" value="PAC"/>
    <property type="match status" value="1"/>
</dbReference>
<dbReference type="SMART" id="SM00091">
    <property type="entry name" value="PAS"/>
    <property type="match status" value="2"/>
</dbReference>
<feature type="transmembrane region" description="Helical" evidence="1">
    <location>
        <begin position="34"/>
        <end position="56"/>
    </location>
</feature>
<dbReference type="Pfam" id="PF08448">
    <property type="entry name" value="PAS_4"/>
    <property type="match status" value="2"/>
</dbReference>
<proteinExistence type="predicted"/>
<dbReference type="InterPro" id="IPR001633">
    <property type="entry name" value="EAL_dom"/>
</dbReference>